<comment type="caution">
    <text evidence="1">The sequence shown here is derived from an EMBL/GenBank/DDBJ whole genome shotgun (WGS) entry which is preliminary data.</text>
</comment>
<reference evidence="1" key="1">
    <citation type="journal article" date="2023" name="G3 (Bethesda)">
        <title>A reference genome for the long-term kleptoplast-retaining sea slug Elysia crispata morphotype clarki.</title>
        <authorList>
            <person name="Eastman K.E."/>
            <person name="Pendleton A.L."/>
            <person name="Shaikh M.A."/>
            <person name="Suttiyut T."/>
            <person name="Ogas R."/>
            <person name="Tomko P."/>
            <person name="Gavelis G."/>
            <person name="Widhalm J.R."/>
            <person name="Wisecaver J.H."/>
        </authorList>
    </citation>
    <scope>NUCLEOTIDE SEQUENCE</scope>
    <source>
        <strain evidence="1">ECLA1</strain>
    </source>
</reference>
<evidence type="ECO:0000313" key="2">
    <source>
        <dbReference type="Proteomes" id="UP001283361"/>
    </source>
</evidence>
<sequence length="93" mass="10554">LNKLLGITAKPPTAYHPQAHSMIERLQRQLKAALKFVISEDSIPVNHQRSYRRRNPLAFSRPLQLFHQMTSLISFQKPTLAESSVDLSDSNDG</sequence>
<accession>A0AAE1A9J7</accession>
<evidence type="ECO:0000313" key="1">
    <source>
        <dbReference type="EMBL" id="KAK3782936.1"/>
    </source>
</evidence>
<feature type="non-terminal residue" evidence="1">
    <location>
        <position position="1"/>
    </location>
</feature>
<gene>
    <name evidence="1" type="ORF">RRG08_008214</name>
</gene>
<dbReference type="EMBL" id="JAWDGP010002473">
    <property type="protein sequence ID" value="KAK3782936.1"/>
    <property type="molecule type" value="Genomic_DNA"/>
</dbReference>
<organism evidence="1 2">
    <name type="scientific">Elysia crispata</name>
    <name type="common">lettuce slug</name>
    <dbReference type="NCBI Taxonomy" id="231223"/>
    <lineage>
        <taxon>Eukaryota</taxon>
        <taxon>Metazoa</taxon>
        <taxon>Spiralia</taxon>
        <taxon>Lophotrochozoa</taxon>
        <taxon>Mollusca</taxon>
        <taxon>Gastropoda</taxon>
        <taxon>Heterobranchia</taxon>
        <taxon>Euthyneura</taxon>
        <taxon>Panpulmonata</taxon>
        <taxon>Sacoglossa</taxon>
        <taxon>Placobranchoidea</taxon>
        <taxon>Plakobranchidae</taxon>
        <taxon>Elysia</taxon>
    </lineage>
</organism>
<keyword evidence="2" id="KW-1185">Reference proteome</keyword>
<dbReference type="Proteomes" id="UP001283361">
    <property type="component" value="Unassembled WGS sequence"/>
</dbReference>
<protein>
    <submittedName>
        <fullName evidence="1">Uncharacterized protein</fullName>
    </submittedName>
</protein>
<name>A0AAE1A9J7_9GAST</name>
<proteinExistence type="predicted"/>
<dbReference type="AlphaFoldDB" id="A0AAE1A9J7"/>